<dbReference type="Gene3D" id="3.40.50.880">
    <property type="match status" value="1"/>
</dbReference>
<dbReference type="SUPFAM" id="SSF52317">
    <property type="entry name" value="Class I glutamine amidotransferase-like"/>
    <property type="match status" value="1"/>
</dbReference>
<protein>
    <submittedName>
        <fullName evidence="9">Transcriptional regulator (Modular protein)</fullName>
    </submittedName>
</protein>
<dbReference type="PROSITE" id="PS01124">
    <property type="entry name" value="HTH_ARAC_FAMILY_2"/>
    <property type="match status" value="1"/>
</dbReference>
<evidence type="ECO:0000256" key="1">
    <source>
        <dbReference type="ARBA" id="ARBA00001946"/>
    </source>
</evidence>
<dbReference type="SMART" id="SM00342">
    <property type="entry name" value="HTH_ARAC"/>
    <property type="match status" value="1"/>
</dbReference>
<evidence type="ECO:0000256" key="4">
    <source>
        <dbReference type="ARBA" id="ARBA00023125"/>
    </source>
</evidence>
<dbReference type="CDD" id="cd03136">
    <property type="entry name" value="GATase1_AraC_ArgR_like"/>
    <property type="match status" value="1"/>
</dbReference>
<dbReference type="GO" id="GO:0016787">
    <property type="term" value="F:hydrolase activity"/>
    <property type="evidence" value="ECO:0007669"/>
    <property type="project" value="UniProtKB-KW"/>
</dbReference>
<dbReference type="InterPro" id="IPR018062">
    <property type="entry name" value="HTH_AraC-typ_CS"/>
</dbReference>
<proteinExistence type="predicted"/>
<dbReference type="InterPro" id="IPR009057">
    <property type="entry name" value="Homeodomain-like_sf"/>
</dbReference>
<keyword evidence="4" id="KW-0238">DNA-binding</keyword>
<evidence type="ECO:0000313" key="10">
    <source>
        <dbReference type="Proteomes" id="UP000045285"/>
    </source>
</evidence>
<dbReference type="Gene3D" id="3.90.79.10">
    <property type="entry name" value="Nucleoside Triphosphate Pyrophosphohydrolase"/>
    <property type="match status" value="1"/>
</dbReference>
<dbReference type="Pfam" id="PF00293">
    <property type="entry name" value="NUDIX"/>
    <property type="match status" value="1"/>
</dbReference>
<name>A0A090EB16_MESPL</name>
<dbReference type="PROSITE" id="PS00893">
    <property type="entry name" value="NUDIX_BOX"/>
    <property type="match status" value="1"/>
</dbReference>
<keyword evidence="10" id="KW-1185">Reference proteome</keyword>
<sequence length="466" mass="50105">MTSSHSDTQRTRTIRIAAAVIRDDGGRLLLVRKRGTSAFMQAGGKIEPGELPAVALARELREELGVAVDPAAAFHLGSFSAPAANEPDARVEAELFELSITGEPLGGRDRGDDVAQPGTGKRHGTGAAHRRCGAAALRPPAMSSRNEENRAAGGAPLTFAVLVFPGFPMMAFSSVIEPLRAVNILAKRDRYRWVIVGADPGTVEASNGVVIQPGFSAADAPKADRIVVCSGGDADHVVADEAMSWIRKSLRGGAHIGAVADAAFFLARAGLLDGHACTLHWTSQAAFTEAFPDIELRRDLFVIDRKRFTSAGGVGSLDMMLEIITRDCGAEIAAGVAEWFVHSPLRSSVDRKLMPLRLRTGIQNELVLSAIAIMEDAVEERLGMAELAERLGVSVDKLERSFRAELDISPNGYYRRLRLKRAADLLAHSKLMVRDVALACGFASMSSFARAFREEHGHAPKAMRRQ</sequence>
<evidence type="ECO:0000256" key="6">
    <source>
        <dbReference type="SAM" id="MobiDB-lite"/>
    </source>
</evidence>
<dbReference type="AlphaFoldDB" id="A0A090EB16"/>
<feature type="domain" description="Nudix hydrolase" evidence="8">
    <location>
        <begin position="11"/>
        <end position="148"/>
    </location>
</feature>
<feature type="domain" description="HTH araC/xylS-type" evidence="7">
    <location>
        <begin position="368"/>
        <end position="466"/>
    </location>
</feature>
<dbReference type="Pfam" id="PF01965">
    <property type="entry name" value="DJ-1_PfpI"/>
    <property type="match status" value="1"/>
</dbReference>
<evidence type="ECO:0000256" key="5">
    <source>
        <dbReference type="ARBA" id="ARBA00023163"/>
    </source>
</evidence>
<dbReference type="Proteomes" id="UP000045285">
    <property type="component" value="Unassembled WGS sequence"/>
</dbReference>
<evidence type="ECO:0000259" key="8">
    <source>
        <dbReference type="PROSITE" id="PS51462"/>
    </source>
</evidence>
<dbReference type="InterPro" id="IPR015797">
    <property type="entry name" value="NUDIX_hydrolase-like_dom_sf"/>
</dbReference>
<dbReference type="EMBL" id="CCMZ01000036">
    <property type="protein sequence ID" value="CDX24716.1"/>
    <property type="molecule type" value="Genomic_DNA"/>
</dbReference>
<dbReference type="PANTHER" id="PTHR43130:SF3">
    <property type="entry name" value="HTH-TYPE TRANSCRIPTIONAL REGULATOR RV1931C"/>
    <property type="match status" value="1"/>
</dbReference>
<dbReference type="InterPro" id="IPR029062">
    <property type="entry name" value="Class_I_gatase-like"/>
</dbReference>
<feature type="compositionally biased region" description="Basic residues" evidence="6">
    <location>
        <begin position="120"/>
        <end position="131"/>
    </location>
</feature>
<evidence type="ECO:0000256" key="2">
    <source>
        <dbReference type="ARBA" id="ARBA00022801"/>
    </source>
</evidence>
<dbReference type="InterPro" id="IPR000086">
    <property type="entry name" value="NUDIX_hydrolase_dom"/>
</dbReference>
<dbReference type="Gene3D" id="1.10.10.60">
    <property type="entry name" value="Homeodomain-like"/>
    <property type="match status" value="1"/>
</dbReference>
<comment type="cofactor">
    <cofactor evidence="1">
        <name>Mg(2+)</name>
        <dbReference type="ChEBI" id="CHEBI:18420"/>
    </cofactor>
</comment>
<dbReference type="GO" id="GO:0003700">
    <property type="term" value="F:DNA-binding transcription factor activity"/>
    <property type="evidence" value="ECO:0007669"/>
    <property type="project" value="InterPro"/>
</dbReference>
<dbReference type="PROSITE" id="PS00041">
    <property type="entry name" value="HTH_ARAC_FAMILY_1"/>
    <property type="match status" value="1"/>
</dbReference>
<gene>
    <name evidence="9" type="ORF">MPL3356_410031</name>
</gene>
<accession>A0A090EB16</accession>
<dbReference type="STRING" id="69974.MPLDJ20_140429"/>
<evidence type="ECO:0000256" key="3">
    <source>
        <dbReference type="ARBA" id="ARBA00023015"/>
    </source>
</evidence>
<keyword evidence="5" id="KW-0804">Transcription</keyword>
<dbReference type="InterPro" id="IPR020084">
    <property type="entry name" value="NUDIX_hydrolase_CS"/>
</dbReference>
<evidence type="ECO:0000313" key="9">
    <source>
        <dbReference type="EMBL" id="CDX24716.1"/>
    </source>
</evidence>
<dbReference type="GO" id="GO:0043565">
    <property type="term" value="F:sequence-specific DNA binding"/>
    <property type="evidence" value="ECO:0007669"/>
    <property type="project" value="InterPro"/>
</dbReference>
<keyword evidence="2" id="KW-0378">Hydrolase</keyword>
<dbReference type="PROSITE" id="PS51462">
    <property type="entry name" value="NUDIX"/>
    <property type="match status" value="1"/>
</dbReference>
<evidence type="ECO:0000259" key="7">
    <source>
        <dbReference type="PROSITE" id="PS01124"/>
    </source>
</evidence>
<keyword evidence="3" id="KW-0805">Transcription regulation</keyword>
<dbReference type="CDD" id="cd04690">
    <property type="entry name" value="NUDIX_Hydrolase"/>
    <property type="match status" value="1"/>
</dbReference>
<dbReference type="Pfam" id="PF12833">
    <property type="entry name" value="HTH_18"/>
    <property type="match status" value="1"/>
</dbReference>
<dbReference type="SUPFAM" id="SSF46689">
    <property type="entry name" value="Homeodomain-like"/>
    <property type="match status" value="2"/>
</dbReference>
<organism evidence="9 10">
    <name type="scientific">Mesorhizobium plurifarium</name>
    <dbReference type="NCBI Taxonomy" id="69974"/>
    <lineage>
        <taxon>Bacteria</taxon>
        <taxon>Pseudomonadati</taxon>
        <taxon>Pseudomonadota</taxon>
        <taxon>Alphaproteobacteria</taxon>
        <taxon>Hyphomicrobiales</taxon>
        <taxon>Phyllobacteriaceae</taxon>
        <taxon>Mesorhizobium</taxon>
    </lineage>
</organism>
<feature type="region of interest" description="Disordered" evidence="6">
    <location>
        <begin position="102"/>
        <end position="131"/>
    </location>
</feature>
<dbReference type="PANTHER" id="PTHR43130">
    <property type="entry name" value="ARAC-FAMILY TRANSCRIPTIONAL REGULATOR"/>
    <property type="match status" value="1"/>
</dbReference>
<reference evidence="10" key="1">
    <citation type="submission" date="2014-08" db="EMBL/GenBank/DDBJ databases">
        <authorList>
            <person name="Moulin L."/>
        </authorList>
    </citation>
    <scope>NUCLEOTIDE SEQUENCE [LARGE SCALE GENOMIC DNA]</scope>
</reference>
<dbReference type="InterPro" id="IPR018060">
    <property type="entry name" value="HTH_AraC"/>
</dbReference>
<dbReference type="SUPFAM" id="SSF55811">
    <property type="entry name" value="Nudix"/>
    <property type="match status" value="1"/>
</dbReference>
<dbReference type="InterPro" id="IPR002818">
    <property type="entry name" value="DJ-1/PfpI"/>
</dbReference>
<dbReference type="InterPro" id="IPR052158">
    <property type="entry name" value="INH-QAR"/>
</dbReference>